<protein>
    <submittedName>
        <fullName evidence="3">Helix-turn-helix transcriptional regulator</fullName>
    </submittedName>
</protein>
<organism evidence="3 4">
    <name type="scientific">Flavobacterium jejuense</name>
    <dbReference type="NCBI Taxonomy" id="1544455"/>
    <lineage>
        <taxon>Bacteria</taxon>
        <taxon>Pseudomonadati</taxon>
        <taxon>Bacteroidota</taxon>
        <taxon>Flavobacteriia</taxon>
        <taxon>Flavobacteriales</taxon>
        <taxon>Flavobacteriaceae</taxon>
        <taxon>Flavobacterium</taxon>
    </lineage>
</organism>
<dbReference type="RefSeq" id="WP_140962060.1">
    <property type="nucleotide sequence ID" value="NZ_VEVQ02000004.1"/>
</dbReference>
<dbReference type="CDD" id="cd00093">
    <property type="entry name" value="HTH_XRE"/>
    <property type="match status" value="1"/>
</dbReference>
<reference evidence="3" key="1">
    <citation type="submission" date="2019-05" db="EMBL/GenBank/DDBJ databases">
        <authorList>
            <person name="Lianzixin W."/>
        </authorList>
    </citation>
    <scope>NUCLEOTIDE SEQUENCE</scope>
    <source>
        <strain evidence="3">EC11</strain>
    </source>
</reference>
<sequence length="203" mass="23059">MTYFGTNLKKIRQIKGLSQQAFAELIDLNRGVISSYEEGRAEPKIETLLRIANYFGIPTDDIISKPLTVNQLANFTLIEESIPSLGIEKTIDFKELTLEGEKKDIQMQKIFAQFDCIFFVDEDLSNKSIFEKEAMLFLKEIKKEAKKHNNYLTLNKGVASISDTFISDTVNYAIVGVLGSNLYGVQKTMLQRIELLEKKVFGN</sequence>
<dbReference type="SMART" id="SM00530">
    <property type="entry name" value="HTH_XRE"/>
    <property type="match status" value="1"/>
</dbReference>
<keyword evidence="1" id="KW-0238">DNA-binding</keyword>
<dbReference type="Gene3D" id="1.10.260.40">
    <property type="entry name" value="lambda repressor-like DNA-binding domains"/>
    <property type="match status" value="1"/>
</dbReference>
<dbReference type="Pfam" id="PF01381">
    <property type="entry name" value="HTH_3"/>
    <property type="match status" value="1"/>
</dbReference>
<dbReference type="PANTHER" id="PTHR46558">
    <property type="entry name" value="TRACRIPTIONAL REGULATORY PROTEIN-RELATED-RELATED"/>
    <property type="match status" value="1"/>
</dbReference>
<reference evidence="3" key="2">
    <citation type="submission" date="2020-02" db="EMBL/GenBank/DDBJ databases">
        <title>Flavobacterium profundi sp. nov., isolated from a deep-sea seamount.</title>
        <authorList>
            <person name="Zhang D.-C."/>
        </authorList>
    </citation>
    <scope>NUCLEOTIDE SEQUENCE</scope>
    <source>
        <strain evidence="3">EC11</strain>
    </source>
</reference>
<gene>
    <name evidence="3" type="ORF">FIA58_008540</name>
</gene>
<dbReference type="SUPFAM" id="SSF47413">
    <property type="entry name" value="lambda repressor-like DNA-binding domains"/>
    <property type="match status" value="1"/>
</dbReference>
<dbReference type="InterPro" id="IPR010982">
    <property type="entry name" value="Lambda_DNA-bd_dom_sf"/>
</dbReference>
<dbReference type="Proteomes" id="UP000817854">
    <property type="component" value="Unassembled WGS sequence"/>
</dbReference>
<keyword evidence="4" id="KW-1185">Reference proteome</keyword>
<dbReference type="PROSITE" id="PS50943">
    <property type="entry name" value="HTH_CROC1"/>
    <property type="match status" value="1"/>
</dbReference>
<name>A0ABX0IVA8_9FLAO</name>
<evidence type="ECO:0000259" key="2">
    <source>
        <dbReference type="PROSITE" id="PS50943"/>
    </source>
</evidence>
<evidence type="ECO:0000313" key="3">
    <source>
        <dbReference type="EMBL" id="NHN25725.1"/>
    </source>
</evidence>
<evidence type="ECO:0000313" key="4">
    <source>
        <dbReference type="Proteomes" id="UP000817854"/>
    </source>
</evidence>
<evidence type="ECO:0000256" key="1">
    <source>
        <dbReference type="ARBA" id="ARBA00023125"/>
    </source>
</evidence>
<accession>A0ABX0IVA8</accession>
<dbReference type="EMBL" id="VEVQ02000004">
    <property type="protein sequence ID" value="NHN25725.1"/>
    <property type="molecule type" value="Genomic_DNA"/>
</dbReference>
<proteinExistence type="predicted"/>
<comment type="caution">
    <text evidence="3">The sequence shown here is derived from an EMBL/GenBank/DDBJ whole genome shotgun (WGS) entry which is preliminary data.</text>
</comment>
<feature type="domain" description="HTH cro/C1-type" evidence="2">
    <location>
        <begin position="8"/>
        <end position="62"/>
    </location>
</feature>
<dbReference type="PANTHER" id="PTHR46558:SF11">
    <property type="entry name" value="HTH-TYPE TRANSCRIPTIONAL REGULATOR XRE"/>
    <property type="match status" value="1"/>
</dbReference>
<dbReference type="InterPro" id="IPR001387">
    <property type="entry name" value="Cro/C1-type_HTH"/>
</dbReference>